<reference evidence="6 7" key="1">
    <citation type="submission" date="2018-06" db="EMBL/GenBank/DDBJ databases">
        <authorList>
            <consortium name="Pathogen Informatics"/>
            <person name="Doyle S."/>
        </authorList>
    </citation>
    <scope>NUCLEOTIDE SEQUENCE [LARGE SCALE GENOMIC DNA]</scope>
    <source>
        <strain evidence="7">NCTC 11297</strain>
    </source>
</reference>
<evidence type="ECO:0000259" key="5">
    <source>
        <dbReference type="SMART" id="SM00014"/>
    </source>
</evidence>
<evidence type="ECO:0000256" key="3">
    <source>
        <dbReference type="ARBA" id="ARBA00047594"/>
    </source>
</evidence>
<dbReference type="Proteomes" id="UP000255098">
    <property type="component" value="Unassembled WGS sequence"/>
</dbReference>
<keyword evidence="4" id="KW-0812">Transmembrane</keyword>
<dbReference type="GO" id="GO:0005886">
    <property type="term" value="C:plasma membrane"/>
    <property type="evidence" value="ECO:0007669"/>
    <property type="project" value="TreeGrafter"/>
</dbReference>
<dbReference type="InterPro" id="IPR036938">
    <property type="entry name" value="PAP2/HPO_sf"/>
</dbReference>
<evidence type="ECO:0000313" key="7">
    <source>
        <dbReference type="Proteomes" id="UP000255098"/>
    </source>
</evidence>
<sequence>MLKRLSLYTLLLCCVPFFAWLINWHWQGDTNYTQIDTLLYLITETGSSPYAILTCAFFALVYFFAIRNKKQALAVIAVMALSVGVTQGVKSALKTVFAEPRPFIVQLAEKSSISPEYFYDQPRDVREQIVLDYYADKPVDAHLVHHRSKETGYSFPSGHSIFAATWLMLAVGFGQLLGRNNKGMKYLTAGIAVWAVLMLVSRLRLGMHYPIDLLVSVLLAWVFHCGLFDWIKNKPIFNRTLQDRVQ</sequence>
<feature type="transmembrane region" description="Helical" evidence="4">
    <location>
        <begin position="46"/>
        <end position="65"/>
    </location>
</feature>
<dbReference type="EC" id="3.6.1.27" evidence="1"/>
<dbReference type="EMBL" id="UGSP01000001">
    <property type="protein sequence ID" value="SUB24746.1"/>
    <property type="molecule type" value="Genomic_DNA"/>
</dbReference>
<dbReference type="GeneID" id="300133988"/>
<keyword evidence="6" id="KW-0378">Hydrolase</keyword>
<dbReference type="Pfam" id="PF01569">
    <property type="entry name" value="PAP2"/>
    <property type="match status" value="1"/>
</dbReference>
<dbReference type="Gene3D" id="1.20.144.10">
    <property type="entry name" value="Phosphatidic acid phosphatase type 2/haloperoxidase"/>
    <property type="match status" value="1"/>
</dbReference>
<evidence type="ECO:0000256" key="2">
    <source>
        <dbReference type="ARBA" id="ARBA00032707"/>
    </source>
</evidence>
<feature type="transmembrane region" description="Helical" evidence="4">
    <location>
        <begin position="211"/>
        <end position="231"/>
    </location>
</feature>
<comment type="catalytic activity">
    <reaction evidence="3">
        <text>di-trans,octa-cis-undecaprenyl diphosphate + H2O = di-trans,octa-cis-undecaprenyl phosphate + phosphate + H(+)</text>
        <dbReference type="Rhea" id="RHEA:28094"/>
        <dbReference type="ChEBI" id="CHEBI:15377"/>
        <dbReference type="ChEBI" id="CHEBI:15378"/>
        <dbReference type="ChEBI" id="CHEBI:43474"/>
        <dbReference type="ChEBI" id="CHEBI:58405"/>
        <dbReference type="ChEBI" id="CHEBI:60392"/>
        <dbReference type="EC" id="3.6.1.27"/>
    </reaction>
</comment>
<gene>
    <name evidence="6" type="primary">pgpB</name>
    <name evidence="6" type="ORF">NCTC11297_01801</name>
</gene>
<feature type="domain" description="Phosphatidic acid phosphatase type 2/haloperoxidase" evidence="5">
    <location>
        <begin position="74"/>
        <end position="228"/>
    </location>
</feature>
<evidence type="ECO:0000256" key="1">
    <source>
        <dbReference type="ARBA" id="ARBA00012374"/>
    </source>
</evidence>
<feature type="transmembrane region" description="Helical" evidence="4">
    <location>
        <begin position="72"/>
        <end position="93"/>
    </location>
</feature>
<keyword evidence="4" id="KW-0472">Membrane</keyword>
<protein>
    <recommendedName>
        <fullName evidence="1">undecaprenyl-diphosphate phosphatase</fullName>
        <ecNumber evidence="1">3.6.1.27</ecNumber>
    </recommendedName>
    <alternativeName>
        <fullName evidence="2">Undecaprenyl pyrophosphate phosphatase</fullName>
    </alternativeName>
</protein>
<dbReference type="SMART" id="SM00014">
    <property type="entry name" value="acidPPc"/>
    <property type="match status" value="1"/>
</dbReference>
<feature type="transmembrane region" description="Helical" evidence="4">
    <location>
        <begin position="153"/>
        <end position="174"/>
    </location>
</feature>
<feature type="transmembrane region" description="Helical" evidence="4">
    <location>
        <begin position="186"/>
        <end position="205"/>
    </location>
</feature>
<dbReference type="PANTHER" id="PTHR14969:SF54">
    <property type="entry name" value="PHOSPHATIDYLGLYCEROPHOSPHATASE B"/>
    <property type="match status" value="1"/>
</dbReference>
<evidence type="ECO:0000256" key="4">
    <source>
        <dbReference type="SAM" id="Phobius"/>
    </source>
</evidence>
<dbReference type="InterPro" id="IPR000326">
    <property type="entry name" value="PAP2/HPO"/>
</dbReference>
<organism evidence="6 7">
    <name type="scientific">Avibacterium avium</name>
    <name type="common">Pasteurella avium</name>
    <dbReference type="NCBI Taxonomy" id="751"/>
    <lineage>
        <taxon>Bacteria</taxon>
        <taxon>Pseudomonadati</taxon>
        <taxon>Pseudomonadota</taxon>
        <taxon>Gammaproteobacteria</taxon>
        <taxon>Pasteurellales</taxon>
        <taxon>Pasteurellaceae</taxon>
        <taxon>Avibacterium</taxon>
    </lineage>
</organism>
<evidence type="ECO:0000313" key="6">
    <source>
        <dbReference type="EMBL" id="SUB24746.1"/>
    </source>
</evidence>
<accession>A0A379AST7</accession>
<dbReference type="PANTHER" id="PTHR14969">
    <property type="entry name" value="SPHINGOSINE-1-PHOSPHATE PHOSPHOHYDROLASE"/>
    <property type="match status" value="1"/>
</dbReference>
<feature type="transmembrane region" description="Helical" evidence="4">
    <location>
        <begin position="7"/>
        <end position="26"/>
    </location>
</feature>
<proteinExistence type="predicted"/>
<keyword evidence="4" id="KW-1133">Transmembrane helix</keyword>
<dbReference type="RefSeq" id="WP_115249887.1">
    <property type="nucleotide sequence ID" value="NZ_UGSP01000001.1"/>
</dbReference>
<dbReference type="GO" id="GO:0050380">
    <property type="term" value="F:undecaprenyl-diphosphatase activity"/>
    <property type="evidence" value="ECO:0007669"/>
    <property type="project" value="UniProtKB-EC"/>
</dbReference>
<dbReference type="SUPFAM" id="SSF48317">
    <property type="entry name" value="Acid phosphatase/Vanadium-dependent haloperoxidase"/>
    <property type="match status" value="1"/>
</dbReference>
<keyword evidence="7" id="KW-1185">Reference proteome</keyword>
<dbReference type="AlphaFoldDB" id="A0A379AST7"/>
<name>A0A379AST7_AVIAV</name>